<accession>W1PUH4</accession>
<keyword evidence="4" id="KW-0732">Signal</keyword>
<keyword evidence="6" id="KW-1185">Reference proteome</keyword>
<proteinExistence type="inferred from homology"/>
<feature type="disulfide bond" evidence="3">
    <location>
        <begin position="186"/>
        <end position="196"/>
    </location>
</feature>
<evidence type="ECO:0000256" key="1">
    <source>
        <dbReference type="ARBA" id="ARBA00010607"/>
    </source>
</evidence>
<dbReference type="Pfam" id="PF00314">
    <property type="entry name" value="Thaumatin"/>
    <property type="match status" value="1"/>
</dbReference>
<evidence type="ECO:0000313" key="5">
    <source>
        <dbReference type="EMBL" id="ERN11698.1"/>
    </source>
</evidence>
<dbReference type="eggNOG" id="ENOG502QVSQ">
    <property type="taxonomic scope" value="Eukaryota"/>
</dbReference>
<name>W1PUH4_AMBTC</name>
<dbReference type="OrthoDB" id="430315at2759"/>
<feature type="disulfide bond" evidence="3">
    <location>
        <begin position="89"/>
        <end position="95"/>
    </location>
</feature>
<feature type="disulfide bond" evidence="3">
    <location>
        <begin position="74"/>
        <end position="84"/>
    </location>
</feature>
<dbReference type="Gramene" id="ERN11698">
    <property type="protein sequence ID" value="ERN11698"/>
    <property type="gene ID" value="AMTR_s00022p00227010"/>
</dbReference>
<evidence type="ECO:0000256" key="4">
    <source>
        <dbReference type="SAM" id="SignalP"/>
    </source>
</evidence>
<dbReference type="EMBL" id="KI392687">
    <property type="protein sequence ID" value="ERN11698.1"/>
    <property type="molecule type" value="Genomic_DNA"/>
</dbReference>
<reference evidence="6" key="1">
    <citation type="journal article" date="2013" name="Science">
        <title>The Amborella genome and the evolution of flowering plants.</title>
        <authorList>
            <consortium name="Amborella Genome Project"/>
        </authorList>
    </citation>
    <scope>NUCLEOTIDE SEQUENCE [LARGE SCALE GENOMIC DNA]</scope>
</reference>
<dbReference type="InterPro" id="IPR001938">
    <property type="entry name" value="Thaumatin"/>
</dbReference>
<protein>
    <recommendedName>
        <fullName evidence="7">Thaumatin-like protein</fullName>
    </recommendedName>
</protein>
<dbReference type="PIRSF" id="PIRSF002703">
    <property type="entry name" value="Thaumatin"/>
    <property type="match status" value="1"/>
</dbReference>
<comment type="similarity">
    <text evidence="1">Belongs to the thaumatin family.</text>
</comment>
<feature type="disulfide bond" evidence="3">
    <location>
        <begin position="144"/>
        <end position="226"/>
    </location>
</feature>
<evidence type="ECO:0000313" key="6">
    <source>
        <dbReference type="Proteomes" id="UP000017836"/>
    </source>
</evidence>
<feature type="disulfide bond" evidence="3">
    <location>
        <begin position="149"/>
        <end position="209"/>
    </location>
</feature>
<dbReference type="PRINTS" id="PR00347">
    <property type="entry name" value="THAUMATIN"/>
</dbReference>
<feature type="signal peptide" evidence="4">
    <location>
        <begin position="1"/>
        <end position="17"/>
    </location>
</feature>
<feature type="disulfide bond" evidence="3">
    <location>
        <begin position="176"/>
        <end position="185"/>
    </location>
</feature>
<evidence type="ECO:0008006" key="7">
    <source>
        <dbReference type="Google" id="ProtNLM"/>
    </source>
</evidence>
<sequence length="236" mass="24950">MALRFLIFFLLISFTGGAVFTLKNNCRYTVWPGIQPGSGHPVLANGGFSLHPNLSVSVTAPNNWSGRFWPRTSCHFDQNGIGKCVTGDCGTGLQCTGTGGAPPASLAEFTLNAPVDFYDVSLVDGYNIPVSIFPSLTAKGSAECHAVQCVGDLNKRCPKALQMVQGGRLVGCKSACLAFGTPEYCCTGAYASPSTCQASRYAKAFKAACPTSYSYAYDDATSTFTCPGADYTIKFC</sequence>
<gene>
    <name evidence="5" type="ORF">AMTR_s00022p00227010</name>
</gene>
<feature type="chain" id="PRO_5004807636" description="Thaumatin-like protein" evidence="4">
    <location>
        <begin position="18"/>
        <end position="236"/>
    </location>
</feature>
<dbReference type="GO" id="GO:0006952">
    <property type="term" value="P:defense response"/>
    <property type="evidence" value="ECO:0000318"/>
    <property type="project" value="GO_Central"/>
</dbReference>
<dbReference type="SMART" id="SM00205">
    <property type="entry name" value="THN"/>
    <property type="match status" value="1"/>
</dbReference>
<dbReference type="AlphaFoldDB" id="W1PUH4"/>
<dbReference type="Proteomes" id="UP000017836">
    <property type="component" value="Unassembled WGS sequence"/>
</dbReference>
<dbReference type="CDD" id="cd09218">
    <property type="entry name" value="TLP-PA"/>
    <property type="match status" value="1"/>
</dbReference>
<dbReference type="PANTHER" id="PTHR31048">
    <property type="entry name" value="OS03G0233200 PROTEIN"/>
    <property type="match status" value="1"/>
</dbReference>
<dbReference type="Gene3D" id="2.60.110.10">
    <property type="entry name" value="Thaumatin"/>
    <property type="match status" value="1"/>
</dbReference>
<dbReference type="SUPFAM" id="SSF49870">
    <property type="entry name" value="Osmotin, thaumatin-like protein"/>
    <property type="match status" value="1"/>
</dbReference>
<dbReference type="InterPro" id="IPR037176">
    <property type="entry name" value="Osmotin/thaumatin-like_sf"/>
</dbReference>
<dbReference type="KEGG" id="atr:18439899"/>
<dbReference type="OMA" id="YCCTEEF"/>
<feature type="disulfide bond" evidence="3">
    <location>
        <begin position="26"/>
        <end position="236"/>
    </location>
</feature>
<dbReference type="InterPro" id="IPR017949">
    <property type="entry name" value="Thaumatin_CS"/>
</dbReference>
<evidence type="ECO:0000256" key="3">
    <source>
        <dbReference type="PIRSR" id="PIRSR002703-1"/>
    </source>
</evidence>
<feature type="disulfide bond" evidence="3">
    <location>
        <begin position="157"/>
        <end position="172"/>
    </location>
</feature>
<organism evidence="5 6">
    <name type="scientific">Amborella trichopoda</name>
    <dbReference type="NCBI Taxonomy" id="13333"/>
    <lineage>
        <taxon>Eukaryota</taxon>
        <taxon>Viridiplantae</taxon>
        <taxon>Streptophyta</taxon>
        <taxon>Embryophyta</taxon>
        <taxon>Tracheophyta</taxon>
        <taxon>Spermatophyta</taxon>
        <taxon>Magnoliopsida</taxon>
        <taxon>Amborellales</taxon>
        <taxon>Amborellaceae</taxon>
        <taxon>Amborella</taxon>
    </lineage>
</organism>
<dbReference type="PROSITE" id="PS00316">
    <property type="entry name" value="THAUMATIN_1"/>
    <property type="match status" value="1"/>
</dbReference>
<evidence type="ECO:0000256" key="2">
    <source>
        <dbReference type="ARBA" id="ARBA00023157"/>
    </source>
</evidence>
<dbReference type="HOGENOM" id="CLU_043181_0_1_1"/>
<dbReference type="PROSITE" id="PS51367">
    <property type="entry name" value="THAUMATIN_2"/>
    <property type="match status" value="1"/>
</dbReference>
<keyword evidence="2 3" id="KW-1015">Disulfide bond</keyword>
<dbReference type="FunFam" id="2.60.110.10:FF:000002">
    <property type="entry name" value="Thaumatin-like protein 1a"/>
    <property type="match status" value="1"/>
</dbReference>